<evidence type="ECO:0000313" key="3">
    <source>
        <dbReference type="EMBL" id="KAL2291828.1"/>
    </source>
</evidence>
<evidence type="ECO:0000256" key="1">
    <source>
        <dbReference type="SAM" id="MobiDB-lite"/>
    </source>
</evidence>
<feature type="region of interest" description="Disordered" evidence="1">
    <location>
        <begin position="369"/>
        <end position="392"/>
    </location>
</feature>
<protein>
    <recommendedName>
        <fullName evidence="2">Protein kinase domain-containing protein</fullName>
    </recommendedName>
</protein>
<keyword evidence="4" id="KW-1185">Reference proteome</keyword>
<evidence type="ECO:0000259" key="2">
    <source>
        <dbReference type="PROSITE" id="PS50011"/>
    </source>
</evidence>
<name>A0ABR4FAV9_9PEZI</name>
<dbReference type="Gene3D" id="3.30.200.20">
    <property type="entry name" value="Phosphorylase Kinase, domain 1"/>
    <property type="match status" value="1"/>
</dbReference>
<evidence type="ECO:0000313" key="4">
    <source>
        <dbReference type="Proteomes" id="UP001600888"/>
    </source>
</evidence>
<dbReference type="PANTHER" id="PTHR24359">
    <property type="entry name" value="SERINE/THREONINE-PROTEIN KINASE SBK1"/>
    <property type="match status" value="1"/>
</dbReference>
<dbReference type="Proteomes" id="UP001600888">
    <property type="component" value="Unassembled WGS sequence"/>
</dbReference>
<dbReference type="CDD" id="cd00180">
    <property type="entry name" value="PKc"/>
    <property type="match status" value="1"/>
</dbReference>
<dbReference type="SMART" id="SM00220">
    <property type="entry name" value="S_TKc"/>
    <property type="match status" value="1"/>
</dbReference>
<accession>A0ABR4FAV9</accession>
<gene>
    <name evidence="3" type="ORF">FJTKL_12008</name>
</gene>
<feature type="domain" description="Protein kinase" evidence="2">
    <location>
        <begin position="1"/>
        <end position="295"/>
    </location>
</feature>
<dbReference type="Gene3D" id="1.10.510.10">
    <property type="entry name" value="Transferase(Phosphotransferase) domain 1"/>
    <property type="match status" value="1"/>
</dbReference>
<comment type="caution">
    <text evidence="3">The sequence shown here is derived from an EMBL/GenBank/DDBJ whole genome shotgun (WGS) entry which is preliminary data.</text>
</comment>
<feature type="region of interest" description="Disordered" evidence="1">
    <location>
        <begin position="323"/>
        <end position="347"/>
    </location>
</feature>
<dbReference type="EMBL" id="JBAWTH010000005">
    <property type="protein sequence ID" value="KAL2291828.1"/>
    <property type="molecule type" value="Genomic_DNA"/>
</dbReference>
<organism evidence="3 4">
    <name type="scientific">Diaporthe vaccinii</name>
    <dbReference type="NCBI Taxonomy" id="105482"/>
    <lineage>
        <taxon>Eukaryota</taxon>
        <taxon>Fungi</taxon>
        <taxon>Dikarya</taxon>
        <taxon>Ascomycota</taxon>
        <taxon>Pezizomycotina</taxon>
        <taxon>Sordariomycetes</taxon>
        <taxon>Sordariomycetidae</taxon>
        <taxon>Diaporthales</taxon>
        <taxon>Diaporthaceae</taxon>
        <taxon>Diaporthe</taxon>
        <taxon>Diaporthe eres species complex</taxon>
    </lineage>
</organism>
<dbReference type="InterPro" id="IPR000719">
    <property type="entry name" value="Prot_kinase_dom"/>
</dbReference>
<sequence>MSGGAGTVIRVKIHPRCHKFHDTLRAIDVAGGVFAVKRLRQRTFDTFQKEVNALKRFSGKVHPHLITLLATFTQEGYYYLIFPWAECDLDRYWEDNPKPDPGDVGLVQWLSQQCLGIMEAVDVIHNPSHLNSEKRYGRHGDIKAENILWYKSRPGDPDDRGILVISDLGLTAINSDKSRSMQPNTGLKMTPSYRPPECDMKDGKISRSYDIWTLGCLYLELVCWLLRGDDGKTNFDHARTTPFIFGTRTNIYFDIEERKQTAPGKFIFKVKDVVSKTISELHDEPCCSNWVHDLLDLVENDMLVVLSTTHTRKTSKTLLDKLRDMDRKVQSSSQYSTGRAPQNRTPDWRPQVGIIAELNEAAQQNVVDHGVGTHQSDERPLEQSEDLARLDY</sequence>
<dbReference type="SUPFAM" id="SSF56112">
    <property type="entry name" value="Protein kinase-like (PK-like)"/>
    <property type="match status" value="1"/>
</dbReference>
<feature type="compositionally biased region" description="Basic and acidic residues" evidence="1">
    <location>
        <begin position="375"/>
        <end position="392"/>
    </location>
</feature>
<dbReference type="PROSITE" id="PS50011">
    <property type="entry name" value="PROTEIN_KINASE_DOM"/>
    <property type="match status" value="1"/>
</dbReference>
<proteinExistence type="predicted"/>
<dbReference type="Pfam" id="PF00069">
    <property type="entry name" value="Pkinase"/>
    <property type="match status" value="1"/>
</dbReference>
<reference evidence="3 4" key="1">
    <citation type="submission" date="2024-03" db="EMBL/GenBank/DDBJ databases">
        <title>A high-quality draft genome sequence of Diaporthe vaccinii, a causative agent of upright dieback and viscid rot disease in cranberry plants.</title>
        <authorList>
            <person name="Sarrasin M."/>
            <person name="Lang B.F."/>
            <person name="Burger G."/>
        </authorList>
    </citation>
    <scope>NUCLEOTIDE SEQUENCE [LARGE SCALE GENOMIC DNA]</scope>
    <source>
        <strain evidence="3 4">IS7</strain>
    </source>
</reference>
<feature type="compositionally biased region" description="Polar residues" evidence="1">
    <location>
        <begin position="330"/>
        <end position="345"/>
    </location>
</feature>
<dbReference type="PANTHER" id="PTHR24359:SF37">
    <property type="entry name" value="PROTEIN KINASE DOMAIN-CONTAINING PROTEIN"/>
    <property type="match status" value="1"/>
</dbReference>
<dbReference type="InterPro" id="IPR011009">
    <property type="entry name" value="Kinase-like_dom_sf"/>
</dbReference>